<feature type="non-terminal residue" evidence="1">
    <location>
        <position position="1"/>
    </location>
</feature>
<gene>
    <name evidence="1" type="ORF">QAD02_000125</name>
</gene>
<evidence type="ECO:0000313" key="2">
    <source>
        <dbReference type="Proteomes" id="UP001239111"/>
    </source>
</evidence>
<accession>A0ACC2ND68</accession>
<name>A0ACC2ND68_9HYME</name>
<evidence type="ECO:0000313" key="1">
    <source>
        <dbReference type="EMBL" id="KAJ8668866.1"/>
    </source>
</evidence>
<dbReference type="Proteomes" id="UP001239111">
    <property type="component" value="Chromosome 3"/>
</dbReference>
<organism evidence="1 2">
    <name type="scientific">Eretmocerus hayati</name>
    <dbReference type="NCBI Taxonomy" id="131215"/>
    <lineage>
        <taxon>Eukaryota</taxon>
        <taxon>Metazoa</taxon>
        <taxon>Ecdysozoa</taxon>
        <taxon>Arthropoda</taxon>
        <taxon>Hexapoda</taxon>
        <taxon>Insecta</taxon>
        <taxon>Pterygota</taxon>
        <taxon>Neoptera</taxon>
        <taxon>Endopterygota</taxon>
        <taxon>Hymenoptera</taxon>
        <taxon>Apocrita</taxon>
        <taxon>Proctotrupomorpha</taxon>
        <taxon>Chalcidoidea</taxon>
        <taxon>Aphelinidae</taxon>
        <taxon>Aphelininae</taxon>
        <taxon>Eretmocerus</taxon>
    </lineage>
</organism>
<proteinExistence type="predicted"/>
<reference evidence="1" key="1">
    <citation type="submission" date="2023-04" db="EMBL/GenBank/DDBJ databases">
        <title>A chromosome-level genome assembly of the parasitoid wasp Eretmocerus hayati.</title>
        <authorList>
            <person name="Zhong Y."/>
            <person name="Liu S."/>
            <person name="Liu Y."/>
        </authorList>
    </citation>
    <scope>NUCLEOTIDE SEQUENCE</scope>
    <source>
        <strain evidence="1">ZJU_SS_LIU_2023</strain>
    </source>
</reference>
<comment type="caution">
    <text evidence="1">The sequence shown here is derived from an EMBL/GenBank/DDBJ whole genome shotgun (WGS) entry which is preliminary data.</text>
</comment>
<keyword evidence="2" id="KW-1185">Reference proteome</keyword>
<sequence length="193" mass="21827">KKSKSLRCKVPNEHQCFHENNLITLRECENRCQQSNETFIIGAACIDKHCLCHWDILGLPDSQSDFYYPLETCEEFSLESSILRQGSAVSRTNDISLPPRVLTPKQPPNHEYATIENDLYSGIGCYEQCKSAGKKVGKTITKGTEVSNESRKTCVCEYENLGCVLNMELKHLAANERRLMGTPTKSNGMKYQQ</sequence>
<protein>
    <submittedName>
        <fullName evidence="1">Uncharacterized protein</fullName>
    </submittedName>
</protein>
<feature type="non-terminal residue" evidence="1">
    <location>
        <position position="193"/>
    </location>
</feature>
<dbReference type="EMBL" id="CM056743">
    <property type="protein sequence ID" value="KAJ8668866.1"/>
    <property type="molecule type" value="Genomic_DNA"/>
</dbReference>